<evidence type="ECO:0000313" key="3">
    <source>
        <dbReference type="Proteomes" id="UP000199062"/>
    </source>
</evidence>
<sequence length="348" mass="37168">MTTGISRTTFPADTRAWGHRTDVPVGSLASHGVAGRDLPRSRTSLRSLRRSTATPRSLAIPGPRIGVVRPTPPPTRPPRPRSSVRAFRAFRCVSPHRPTDGARSGLLRFRALSALSERGARIHAGMSRIWGHRGIPPGFSLGARPRPPPQGRIPLRFAGPDRRLLARRASFAGPANGRGPAPSEMAHRRHAYSPGRPRAADPPRRRRRDGGSLPQPSADSASTRRVCCATAGAASQSLARLTGLHTFIGYGFPVVRVSSASAFALLRSPPRLLPAAAGELPSATTRSSRTDCPEGLAPTRRAHTASTPLAGTPPRPRDPTTRERATVALRLRLRATGPATGYTGVYRG</sequence>
<dbReference type="EMBL" id="FOZK01000004">
    <property type="protein sequence ID" value="SFS09747.1"/>
    <property type="molecule type" value="Genomic_DNA"/>
</dbReference>
<feature type="region of interest" description="Disordered" evidence="1">
    <location>
        <begin position="49"/>
        <end position="82"/>
    </location>
</feature>
<accession>A0A1I6M203</accession>
<protein>
    <submittedName>
        <fullName evidence="2">Uncharacterized protein</fullName>
    </submittedName>
</protein>
<proteinExistence type="predicted"/>
<reference evidence="2 3" key="1">
    <citation type="submission" date="2016-10" db="EMBL/GenBank/DDBJ databases">
        <authorList>
            <person name="de Groot N.N."/>
        </authorList>
    </citation>
    <scope>NUCLEOTIDE SEQUENCE [LARGE SCALE GENOMIC DNA]</scope>
    <source>
        <strain evidence="2 3">CGMCC 1.10457</strain>
    </source>
</reference>
<dbReference type="AlphaFoldDB" id="A0A1I6M203"/>
<feature type="region of interest" description="Disordered" evidence="1">
    <location>
        <begin position="170"/>
        <end position="223"/>
    </location>
</feature>
<feature type="compositionally biased region" description="Low complexity" evidence="1">
    <location>
        <begin position="49"/>
        <end position="69"/>
    </location>
</feature>
<feature type="compositionally biased region" description="Polar residues" evidence="1">
    <location>
        <begin position="214"/>
        <end position="223"/>
    </location>
</feature>
<organism evidence="2 3">
    <name type="scientific">Halomicrobium zhouii</name>
    <dbReference type="NCBI Taxonomy" id="767519"/>
    <lineage>
        <taxon>Archaea</taxon>
        <taxon>Methanobacteriati</taxon>
        <taxon>Methanobacteriota</taxon>
        <taxon>Stenosarchaea group</taxon>
        <taxon>Halobacteria</taxon>
        <taxon>Halobacteriales</taxon>
        <taxon>Haloarculaceae</taxon>
        <taxon>Halomicrobium</taxon>
    </lineage>
</organism>
<name>A0A1I6M203_9EURY</name>
<dbReference type="Proteomes" id="UP000199062">
    <property type="component" value="Unassembled WGS sequence"/>
</dbReference>
<evidence type="ECO:0000256" key="1">
    <source>
        <dbReference type="SAM" id="MobiDB-lite"/>
    </source>
</evidence>
<gene>
    <name evidence="2" type="ORF">SAMN05216559_3575</name>
</gene>
<keyword evidence="3" id="KW-1185">Reference proteome</keyword>
<evidence type="ECO:0000313" key="2">
    <source>
        <dbReference type="EMBL" id="SFS09747.1"/>
    </source>
</evidence>
<feature type="region of interest" description="Disordered" evidence="1">
    <location>
        <begin position="278"/>
        <end position="322"/>
    </location>
</feature>